<proteinExistence type="predicted"/>
<protein>
    <submittedName>
        <fullName evidence="1">Uncharacterized protein</fullName>
    </submittedName>
</protein>
<dbReference type="AlphaFoldDB" id="A0A1F4UFT2"/>
<dbReference type="Proteomes" id="UP000177025">
    <property type="component" value="Unassembled WGS sequence"/>
</dbReference>
<reference evidence="1 2" key="1">
    <citation type="journal article" date="2016" name="Nat. Commun.">
        <title>Thousands of microbial genomes shed light on interconnected biogeochemical processes in an aquifer system.</title>
        <authorList>
            <person name="Anantharaman K."/>
            <person name="Brown C.T."/>
            <person name="Hug L.A."/>
            <person name="Sharon I."/>
            <person name="Castelle C.J."/>
            <person name="Probst A.J."/>
            <person name="Thomas B.C."/>
            <person name="Singh A."/>
            <person name="Wilkins M.J."/>
            <person name="Karaoz U."/>
            <person name="Brodie E.L."/>
            <person name="Williams K.H."/>
            <person name="Hubbard S.S."/>
            <person name="Banfield J.F."/>
        </authorList>
    </citation>
    <scope>NUCLEOTIDE SEQUENCE [LARGE SCALE GENOMIC DNA]</scope>
</reference>
<accession>A0A1F4UFT2</accession>
<name>A0A1F4UFT2_UNCW3</name>
<evidence type="ECO:0000313" key="2">
    <source>
        <dbReference type="Proteomes" id="UP000177025"/>
    </source>
</evidence>
<sequence>MRRNFIMTAVITVLMIMAGCGEKAVNDTPPDIIDYGINHDACDLSQIPSEWVDSVKTNIKVHYSHTSHGEQLSYGVELIEQSDAQYSVAIGYSELPTEAGALCIFDGQEGETYITPDLYWESGDGMNYTRAALTNNPSINVSMWCWCTQCDYYDQGQVQVYLDSMDALETEFPNVTFVYFTGNAQSSGDDGYNRFQRNQQIRQHCRDNSKLLFDFAELDGYWYDTDQQVWQASTYEHNGINIPLEHPEFNGDEHGHTTDASCNQKGQALWWLLATIAGWDGN</sequence>
<organism evidence="1 2">
    <name type="scientific">candidate division WOR-3 bacterium RBG_13_43_14</name>
    <dbReference type="NCBI Taxonomy" id="1802590"/>
    <lineage>
        <taxon>Bacteria</taxon>
        <taxon>Bacteria division WOR-3</taxon>
    </lineage>
</organism>
<dbReference type="EMBL" id="MEUM01000007">
    <property type="protein sequence ID" value="OGC43808.1"/>
    <property type="molecule type" value="Genomic_DNA"/>
</dbReference>
<comment type="caution">
    <text evidence="1">The sequence shown here is derived from an EMBL/GenBank/DDBJ whole genome shotgun (WGS) entry which is preliminary data.</text>
</comment>
<gene>
    <name evidence="1" type="ORF">A2Y85_01165</name>
</gene>
<dbReference type="PROSITE" id="PS51257">
    <property type="entry name" value="PROKAR_LIPOPROTEIN"/>
    <property type="match status" value="1"/>
</dbReference>
<evidence type="ECO:0000313" key="1">
    <source>
        <dbReference type="EMBL" id="OGC43808.1"/>
    </source>
</evidence>